<dbReference type="WBParaSite" id="SBAD_0000424201-mRNA-1">
    <property type="protein sequence ID" value="SBAD_0000424201-mRNA-1"/>
    <property type="gene ID" value="SBAD_0000424201"/>
</dbReference>
<keyword evidence="9" id="KW-1185">Reference proteome</keyword>
<feature type="transmembrane region" description="Helical" evidence="6">
    <location>
        <begin position="293"/>
        <end position="317"/>
    </location>
</feature>
<dbReference type="InterPro" id="IPR000276">
    <property type="entry name" value="GPCR_Rhodpsn"/>
</dbReference>
<reference evidence="8 9" key="2">
    <citation type="submission" date="2018-11" db="EMBL/GenBank/DDBJ databases">
        <authorList>
            <consortium name="Pathogen Informatics"/>
        </authorList>
    </citation>
    <scope>NUCLEOTIDE SEQUENCE [LARGE SCALE GENOMIC DNA]</scope>
</reference>
<evidence type="ECO:0000256" key="5">
    <source>
        <dbReference type="ARBA" id="ARBA00023136"/>
    </source>
</evidence>
<comment type="subcellular location">
    <subcellularLocation>
        <location evidence="1">Cell membrane</location>
        <topology evidence="1">Multi-pass membrane protein</topology>
    </subcellularLocation>
</comment>
<evidence type="ECO:0000256" key="3">
    <source>
        <dbReference type="ARBA" id="ARBA00022692"/>
    </source>
</evidence>
<evidence type="ECO:0000256" key="6">
    <source>
        <dbReference type="SAM" id="Phobius"/>
    </source>
</evidence>
<evidence type="ECO:0000313" key="8">
    <source>
        <dbReference type="EMBL" id="VDP03265.1"/>
    </source>
</evidence>
<proteinExistence type="predicted"/>
<feature type="transmembrane region" description="Helical" evidence="6">
    <location>
        <begin position="211"/>
        <end position="234"/>
    </location>
</feature>
<feature type="domain" description="G-protein coupled receptors family 1 profile" evidence="7">
    <location>
        <begin position="192"/>
        <end position="445"/>
    </location>
</feature>
<sequence>MSNTLDLTYLEKLGMSNTGITLAKFQKFCQQFQSSINRETYTARKGEENPWDKIPGADDRSFYFTSFKRRNDDHLVGILQASEEHPGAGRDVQVCQVQALTNNGRQNLEKTLRGGQHCQKKERERSAAAQALTISLFSPRLRRAQTTDGRMAAYCGNDTVNLSVYELREEQLEVLKEITAVITGLGLFTIVTSSVAVLVIVKSPELHTQSFFLIGFCSMNDFVSGLAYFTFGLHRLLQPYEVEGLLQSQCCRRASVMFYSQTFTVFLAILLAVDRAVAIFRPVFYRSVRFSKFYLPMVIVFWLVSVIETVLMIIVSLNDNRLVKFCESNECWGSTTAVFVYQGTTVFLVVIVVLFSIAIIGLTHARNAVFRESHHLPQRAKRVKMHLTVIRTEAVILIIITLSQICGRVCVLVAYSVSDRFLKTIFISAFRILIATTAASNFFTYVVRSSKFRASFWKMLLRRNATNNQCC</sequence>
<gene>
    <name evidence="8" type="ORF">SBAD_LOCUS4061</name>
</gene>
<evidence type="ECO:0000313" key="10">
    <source>
        <dbReference type="WBParaSite" id="SBAD_0000424201-mRNA-1"/>
    </source>
</evidence>
<dbReference type="InterPro" id="IPR017452">
    <property type="entry name" value="GPCR_Rhodpsn_7TM"/>
</dbReference>
<protein>
    <submittedName>
        <fullName evidence="10">G_PROTEIN_RECEP_F1_2 domain-containing protein</fullName>
    </submittedName>
</protein>
<evidence type="ECO:0000313" key="9">
    <source>
        <dbReference type="Proteomes" id="UP000270296"/>
    </source>
</evidence>
<evidence type="ECO:0000256" key="4">
    <source>
        <dbReference type="ARBA" id="ARBA00022989"/>
    </source>
</evidence>
<dbReference type="PROSITE" id="PS50262">
    <property type="entry name" value="G_PROTEIN_RECEP_F1_2"/>
    <property type="match status" value="1"/>
</dbReference>
<dbReference type="GO" id="GO:0005886">
    <property type="term" value="C:plasma membrane"/>
    <property type="evidence" value="ECO:0007669"/>
    <property type="project" value="UniProtKB-SubCell"/>
</dbReference>
<accession>A0A183IKB5</accession>
<dbReference type="SMART" id="SM01381">
    <property type="entry name" value="7TM_GPCR_Srsx"/>
    <property type="match status" value="1"/>
</dbReference>
<organism evidence="10">
    <name type="scientific">Soboliphyme baturini</name>
    <dbReference type="NCBI Taxonomy" id="241478"/>
    <lineage>
        <taxon>Eukaryota</taxon>
        <taxon>Metazoa</taxon>
        <taxon>Ecdysozoa</taxon>
        <taxon>Nematoda</taxon>
        <taxon>Enoplea</taxon>
        <taxon>Dorylaimia</taxon>
        <taxon>Dioctophymatida</taxon>
        <taxon>Dioctophymatoidea</taxon>
        <taxon>Soboliphymatidae</taxon>
        <taxon>Soboliphyme</taxon>
    </lineage>
</organism>
<feature type="transmembrane region" description="Helical" evidence="6">
    <location>
        <begin position="254"/>
        <end position="273"/>
    </location>
</feature>
<keyword evidence="3 6" id="KW-0812">Transmembrane</keyword>
<keyword evidence="4 6" id="KW-1133">Transmembrane helix</keyword>
<dbReference type="CDD" id="cd00637">
    <property type="entry name" value="7tm_classA_rhodopsin-like"/>
    <property type="match status" value="1"/>
</dbReference>
<dbReference type="InterPro" id="IPR019424">
    <property type="entry name" value="7TM_GPCR_Srsx"/>
</dbReference>
<feature type="transmembrane region" description="Helical" evidence="6">
    <location>
        <begin position="337"/>
        <end position="362"/>
    </location>
</feature>
<keyword evidence="2" id="KW-1003">Cell membrane</keyword>
<evidence type="ECO:0000256" key="2">
    <source>
        <dbReference type="ARBA" id="ARBA00022475"/>
    </source>
</evidence>
<evidence type="ECO:0000259" key="7">
    <source>
        <dbReference type="PROSITE" id="PS50262"/>
    </source>
</evidence>
<keyword evidence="5 6" id="KW-0472">Membrane</keyword>
<dbReference type="Gene3D" id="1.20.1070.10">
    <property type="entry name" value="Rhodopsin 7-helix transmembrane proteins"/>
    <property type="match status" value="1"/>
</dbReference>
<evidence type="ECO:0000256" key="1">
    <source>
        <dbReference type="ARBA" id="ARBA00004651"/>
    </source>
</evidence>
<dbReference type="OrthoDB" id="10042731at2759"/>
<feature type="transmembrane region" description="Helical" evidence="6">
    <location>
        <begin position="394"/>
        <end position="418"/>
    </location>
</feature>
<dbReference type="Pfam" id="PF10320">
    <property type="entry name" value="7TM_GPCR_Srsx"/>
    <property type="match status" value="1"/>
</dbReference>
<feature type="transmembrane region" description="Helical" evidence="6">
    <location>
        <begin position="424"/>
        <end position="447"/>
    </location>
</feature>
<dbReference type="SUPFAM" id="SSF81321">
    <property type="entry name" value="Family A G protein-coupled receptor-like"/>
    <property type="match status" value="1"/>
</dbReference>
<dbReference type="EMBL" id="UZAM01008105">
    <property type="protein sequence ID" value="VDP03265.1"/>
    <property type="molecule type" value="Genomic_DNA"/>
</dbReference>
<dbReference type="GO" id="GO:0004930">
    <property type="term" value="F:G protein-coupled receptor activity"/>
    <property type="evidence" value="ECO:0007669"/>
    <property type="project" value="InterPro"/>
</dbReference>
<dbReference type="AlphaFoldDB" id="A0A183IKB5"/>
<dbReference type="PANTHER" id="PTHR22750">
    <property type="entry name" value="G-PROTEIN COUPLED RECEPTOR"/>
    <property type="match status" value="1"/>
</dbReference>
<reference evidence="10" key="1">
    <citation type="submission" date="2016-06" db="UniProtKB">
        <authorList>
            <consortium name="WormBaseParasite"/>
        </authorList>
    </citation>
    <scope>IDENTIFICATION</scope>
</reference>
<feature type="transmembrane region" description="Helical" evidence="6">
    <location>
        <begin position="178"/>
        <end position="199"/>
    </location>
</feature>
<dbReference type="Proteomes" id="UP000270296">
    <property type="component" value="Unassembled WGS sequence"/>
</dbReference>
<name>A0A183IKB5_9BILA</name>